<evidence type="ECO:0008006" key="2">
    <source>
        <dbReference type="Google" id="ProtNLM"/>
    </source>
</evidence>
<dbReference type="EMBL" id="FLQS01000009">
    <property type="protein sequence ID" value="SBS73435.1"/>
    <property type="molecule type" value="Genomic_DNA"/>
</dbReference>
<organism evidence="1">
    <name type="scientific">uncultured Mycobacterium sp</name>
    <dbReference type="NCBI Taxonomy" id="171292"/>
    <lineage>
        <taxon>Bacteria</taxon>
        <taxon>Bacillati</taxon>
        <taxon>Actinomycetota</taxon>
        <taxon>Actinomycetes</taxon>
        <taxon>Mycobacteriales</taxon>
        <taxon>Mycobacteriaceae</taxon>
        <taxon>Mycobacterium</taxon>
        <taxon>environmental samples</taxon>
    </lineage>
</organism>
<dbReference type="Pfam" id="PF12686">
    <property type="entry name" value="DUF3800"/>
    <property type="match status" value="1"/>
</dbReference>
<evidence type="ECO:0000313" key="1">
    <source>
        <dbReference type="EMBL" id="SBS73435.1"/>
    </source>
</evidence>
<sequence length="304" mass="35180">MLLAYIDEVGETGAFVSRDHKRFNTSPAFGYAGFIVPAVTARRFGRIFTERKRELFAKEIAEAEHPGRWERKGSEIFRPNTLERYENQIRVFNGLVARLRRECGGWLFYYANEKPLGTPAQTRLDTNDRETHAMREALNRIARHTESQDSNVLVMIDQINEKTRAERLPRMYSHILGRAADFPEMKRIIEPPMHVDSQLSSNIQFADWVAACVTRAIEYQLIRDSPYRWVATCKELNAVRGAFTNESKVHLWSRSLADLNHAEIFRGERPLYPRADGHLIGDRNPEYFRRVKAAAERASARGRN</sequence>
<accession>A0A1Y5P416</accession>
<protein>
    <recommendedName>
        <fullName evidence="2">DUF3800 domain-containing protein</fullName>
    </recommendedName>
</protein>
<reference evidence="1" key="1">
    <citation type="submission" date="2016-03" db="EMBL/GenBank/DDBJ databases">
        <authorList>
            <person name="Ploux O."/>
        </authorList>
    </citation>
    <scope>NUCLEOTIDE SEQUENCE</scope>
    <source>
        <strain evidence="1">UC10</strain>
    </source>
</reference>
<name>A0A1Y5P416_9MYCO</name>
<dbReference type="InterPro" id="IPR024524">
    <property type="entry name" value="DUF3800"/>
</dbReference>
<dbReference type="AlphaFoldDB" id="A0A1Y5P416"/>
<proteinExistence type="predicted"/>
<gene>
    <name evidence="1" type="ORF">MHPYR_170012</name>
</gene>